<dbReference type="FunFam" id="1.20.1080.10:FF:000020">
    <property type="entry name" value="Entomoglyceroporin 4, isoform A"/>
    <property type="match status" value="1"/>
</dbReference>
<evidence type="ECO:0000256" key="4">
    <source>
        <dbReference type="ARBA" id="ARBA00022692"/>
    </source>
</evidence>
<organism evidence="9 10">
    <name type="scientific">Phyllotreta striolata</name>
    <name type="common">Striped flea beetle</name>
    <name type="synonym">Crioceris striolata</name>
    <dbReference type="NCBI Taxonomy" id="444603"/>
    <lineage>
        <taxon>Eukaryota</taxon>
        <taxon>Metazoa</taxon>
        <taxon>Ecdysozoa</taxon>
        <taxon>Arthropoda</taxon>
        <taxon>Hexapoda</taxon>
        <taxon>Insecta</taxon>
        <taxon>Pterygota</taxon>
        <taxon>Neoptera</taxon>
        <taxon>Endopterygota</taxon>
        <taxon>Coleoptera</taxon>
        <taxon>Polyphaga</taxon>
        <taxon>Cucujiformia</taxon>
        <taxon>Chrysomeloidea</taxon>
        <taxon>Chrysomelidae</taxon>
        <taxon>Galerucinae</taxon>
        <taxon>Alticini</taxon>
        <taxon>Phyllotreta</taxon>
    </lineage>
</organism>
<dbReference type="GO" id="GO:0005886">
    <property type="term" value="C:plasma membrane"/>
    <property type="evidence" value="ECO:0007669"/>
    <property type="project" value="TreeGrafter"/>
</dbReference>
<feature type="transmembrane region" description="Helical" evidence="8">
    <location>
        <begin position="148"/>
        <end position="170"/>
    </location>
</feature>
<dbReference type="OrthoDB" id="3222at2759"/>
<name>A0A9N9TVM0_PHYSR</name>
<comment type="similarity">
    <text evidence="2 7">Belongs to the MIP/aquaporin (TC 1.A.8) family.</text>
</comment>
<keyword evidence="6 8" id="KW-0472">Membrane</keyword>
<dbReference type="EMBL" id="OU900099">
    <property type="protein sequence ID" value="CAG9862714.1"/>
    <property type="molecule type" value="Genomic_DNA"/>
</dbReference>
<feature type="transmembrane region" description="Helical" evidence="8">
    <location>
        <begin position="57"/>
        <end position="78"/>
    </location>
</feature>
<dbReference type="PRINTS" id="PR00783">
    <property type="entry name" value="MINTRINSICP"/>
</dbReference>
<evidence type="ECO:0000256" key="5">
    <source>
        <dbReference type="ARBA" id="ARBA00022989"/>
    </source>
</evidence>
<dbReference type="Proteomes" id="UP001153712">
    <property type="component" value="Chromosome 6"/>
</dbReference>
<evidence type="ECO:0000256" key="7">
    <source>
        <dbReference type="RuleBase" id="RU000477"/>
    </source>
</evidence>
<dbReference type="AlphaFoldDB" id="A0A9N9TVM0"/>
<keyword evidence="10" id="KW-1185">Reference proteome</keyword>
<feature type="transmembrane region" description="Helical" evidence="8">
    <location>
        <begin position="20"/>
        <end position="45"/>
    </location>
</feature>
<evidence type="ECO:0000256" key="3">
    <source>
        <dbReference type="ARBA" id="ARBA00022448"/>
    </source>
</evidence>
<feature type="transmembrane region" description="Helical" evidence="8">
    <location>
        <begin position="182"/>
        <end position="202"/>
    </location>
</feature>
<feature type="transmembrane region" description="Helical" evidence="8">
    <location>
        <begin position="99"/>
        <end position="118"/>
    </location>
</feature>
<dbReference type="InterPro" id="IPR034294">
    <property type="entry name" value="Aquaporin_transptr"/>
</dbReference>
<dbReference type="Gene3D" id="1.20.1080.10">
    <property type="entry name" value="Glycerol uptake facilitator protein"/>
    <property type="match status" value="1"/>
</dbReference>
<reference evidence="9" key="1">
    <citation type="submission" date="2022-01" db="EMBL/GenBank/DDBJ databases">
        <authorList>
            <person name="King R."/>
        </authorList>
    </citation>
    <scope>NUCLEOTIDE SEQUENCE</scope>
</reference>
<dbReference type="SUPFAM" id="SSF81338">
    <property type="entry name" value="Aquaporin-like"/>
    <property type="match status" value="1"/>
</dbReference>
<evidence type="ECO:0000313" key="10">
    <source>
        <dbReference type="Proteomes" id="UP001153712"/>
    </source>
</evidence>
<comment type="subcellular location">
    <subcellularLocation>
        <location evidence="1">Membrane</location>
        <topology evidence="1">Multi-pass membrane protein</topology>
    </subcellularLocation>
</comment>
<protein>
    <submittedName>
        <fullName evidence="9">Uncharacterized protein</fullName>
    </submittedName>
</protein>
<sequence>MARSKLIEIKDNMSTKDRIILCAAECGGTAILVFLGCMGCVSSLAAGGSIPHEQISFTFGLAVMAAIQVFGHVSGAHINPAVTVAAATLGDIPLLQVPIYFVGQFLGALLGFGLLWVVTPDVHLGNQMVFGVKQPGVCSPVVSPNISAGQACFVEFLLTLILVLVCCGVWDARNRDKHDSVSLRLGLAVAVLAMAGGPYTGANMNPARSFVPAMFNGDWQAHWVYWIGPLAAGFVGGVIYRLIFRKTQSASSDTLPEAIALNQKV</sequence>
<dbReference type="InterPro" id="IPR000425">
    <property type="entry name" value="MIP"/>
</dbReference>
<evidence type="ECO:0000256" key="1">
    <source>
        <dbReference type="ARBA" id="ARBA00004141"/>
    </source>
</evidence>
<evidence type="ECO:0000313" key="9">
    <source>
        <dbReference type="EMBL" id="CAG9862714.1"/>
    </source>
</evidence>
<dbReference type="Pfam" id="PF00230">
    <property type="entry name" value="MIP"/>
    <property type="match status" value="1"/>
</dbReference>
<accession>A0A9N9TVM0</accession>
<dbReference type="GO" id="GO:0015267">
    <property type="term" value="F:channel activity"/>
    <property type="evidence" value="ECO:0007669"/>
    <property type="project" value="InterPro"/>
</dbReference>
<feature type="transmembrane region" description="Helical" evidence="8">
    <location>
        <begin position="222"/>
        <end position="243"/>
    </location>
</feature>
<keyword evidence="4 7" id="KW-0812">Transmembrane</keyword>
<keyword evidence="5 8" id="KW-1133">Transmembrane helix</keyword>
<evidence type="ECO:0000256" key="6">
    <source>
        <dbReference type="ARBA" id="ARBA00023136"/>
    </source>
</evidence>
<keyword evidence="3 7" id="KW-0813">Transport</keyword>
<dbReference type="NCBIfam" id="TIGR00861">
    <property type="entry name" value="MIP"/>
    <property type="match status" value="1"/>
</dbReference>
<gene>
    <name evidence="9" type="ORF">PHYEVI_LOCUS9020</name>
</gene>
<evidence type="ECO:0000256" key="2">
    <source>
        <dbReference type="ARBA" id="ARBA00006175"/>
    </source>
</evidence>
<dbReference type="InterPro" id="IPR023271">
    <property type="entry name" value="Aquaporin-like"/>
</dbReference>
<dbReference type="PROSITE" id="PS00221">
    <property type="entry name" value="MIP"/>
    <property type="match status" value="1"/>
</dbReference>
<proteinExistence type="inferred from homology"/>
<dbReference type="PANTHER" id="PTHR19139:SF270">
    <property type="entry name" value="ENTOMOGLYCEROPORIN 1-RELATED"/>
    <property type="match status" value="1"/>
</dbReference>
<evidence type="ECO:0000256" key="8">
    <source>
        <dbReference type="SAM" id="Phobius"/>
    </source>
</evidence>
<dbReference type="PANTHER" id="PTHR19139">
    <property type="entry name" value="AQUAPORIN TRANSPORTER"/>
    <property type="match status" value="1"/>
</dbReference>
<dbReference type="InterPro" id="IPR022357">
    <property type="entry name" value="MIP_CS"/>
</dbReference>
<dbReference type="CDD" id="cd00333">
    <property type="entry name" value="MIP"/>
    <property type="match status" value="1"/>
</dbReference>